<dbReference type="EMBL" id="VLLF01000009">
    <property type="protein sequence ID" value="TWI82279.1"/>
    <property type="molecule type" value="Genomic_DNA"/>
</dbReference>
<evidence type="ECO:0000256" key="1">
    <source>
        <dbReference type="ARBA" id="ARBA00004141"/>
    </source>
</evidence>
<dbReference type="Gene3D" id="2.40.50.140">
    <property type="entry name" value="Nucleic acid-binding proteins"/>
    <property type="match status" value="1"/>
</dbReference>
<comment type="caution">
    <text evidence="7">The sequence shown here is derived from an EMBL/GenBank/DDBJ whole genome shotgun (WGS) entry which is preliminary data.</text>
</comment>
<keyword evidence="8" id="KW-1185">Reference proteome</keyword>
<evidence type="ECO:0000256" key="3">
    <source>
        <dbReference type="ARBA" id="ARBA00022989"/>
    </source>
</evidence>
<evidence type="ECO:0000313" key="8">
    <source>
        <dbReference type="Proteomes" id="UP000320593"/>
    </source>
</evidence>
<dbReference type="PANTHER" id="PTHR33507">
    <property type="entry name" value="INNER MEMBRANE PROTEIN YBBJ"/>
    <property type="match status" value="1"/>
</dbReference>
<evidence type="ECO:0000259" key="6">
    <source>
        <dbReference type="Pfam" id="PF01957"/>
    </source>
</evidence>
<organism evidence="7 8">
    <name type="scientific">Roseibium hamelinense</name>
    <dbReference type="NCBI Taxonomy" id="150831"/>
    <lineage>
        <taxon>Bacteria</taxon>
        <taxon>Pseudomonadati</taxon>
        <taxon>Pseudomonadota</taxon>
        <taxon>Alphaproteobacteria</taxon>
        <taxon>Hyphomicrobiales</taxon>
        <taxon>Stappiaceae</taxon>
        <taxon>Roseibium</taxon>
    </lineage>
</organism>
<comment type="subcellular location">
    <subcellularLocation>
        <location evidence="1">Membrane</location>
        <topology evidence="1">Multi-pass membrane protein</topology>
    </subcellularLocation>
</comment>
<dbReference type="RefSeq" id="WP_145346105.1">
    <property type="nucleotide sequence ID" value="NZ_SMLY01000084.1"/>
</dbReference>
<keyword evidence="4 5" id="KW-0472">Membrane</keyword>
<dbReference type="InterPro" id="IPR012340">
    <property type="entry name" value="NA-bd_OB-fold"/>
</dbReference>
<feature type="transmembrane region" description="Helical" evidence="5">
    <location>
        <begin position="12"/>
        <end position="29"/>
    </location>
</feature>
<dbReference type="InterPro" id="IPR002810">
    <property type="entry name" value="NfeD-like_C"/>
</dbReference>
<dbReference type="PANTHER" id="PTHR33507:SF3">
    <property type="entry name" value="INNER MEMBRANE PROTEIN YBBJ"/>
    <property type="match status" value="1"/>
</dbReference>
<evidence type="ECO:0000256" key="4">
    <source>
        <dbReference type="ARBA" id="ARBA00023136"/>
    </source>
</evidence>
<dbReference type="AlphaFoldDB" id="A0A562SLS5"/>
<feature type="transmembrane region" description="Helical" evidence="5">
    <location>
        <begin position="58"/>
        <end position="74"/>
    </location>
</feature>
<reference evidence="7 8" key="1">
    <citation type="submission" date="2019-07" db="EMBL/GenBank/DDBJ databases">
        <title>Genomic Encyclopedia of Archaeal and Bacterial Type Strains, Phase II (KMG-II): from individual species to whole genera.</title>
        <authorList>
            <person name="Goeker M."/>
        </authorList>
    </citation>
    <scope>NUCLEOTIDE SEQUENCE [LARGE SCALE GENOMIC DNA]</scope>
    <source>
        <strain evidence="7 8">ATCC BAA-252</strain>
    </source>
</reference>
<dbReference type="OrthoDB" id="9810336at2"/>
<evidence type="ECO:0000313" key="7">
    <source>
        <dbReference type="EMBL" id="TWI82279.1"/>
    </source>
</evidence>
<dbReference type="Pfam" id="PF01957">
    <property type="entry name" value="NfeD"/>
    <property type="match status" value="1"/>
</dbReference>
<keyword evidence="3 5" id="KW-1133">Transmembrane helix</keyword>
<dbReference type="Proteomes" id="UP000320593">
    <property type="component" value="Unassembled WGS sequence"/>
</dbReference>
<feature type="domain" description="NfeD-like C-terminal" evidence="6">
    <location>
        <begin position="96"/>
        <end position="149"/>
    </location>
</feature>
<keyword evidence="2 5" id="KW-0812">Transmembrane</keyword>
<dbReference type="InterPro" id="IPR052165">
    <property type="entry name" value="Membrane_assoc_protease"/>
</dbReference>
<sequence>MSALEQIFADLGAWNWLVLGLVLLGLEILAPGTIFLWFGIAALVVGAVSLFVDLPWQVDVVVFLLLAFSSLLIGRKLMAKISRESGDPGLNQRGSRYVGREFVLATPISQGDGRLSIDDTVWRISGPDLPAGTRVTVDRVEGVKLVVKPLQPRG</sequence>
<protein>
    <recommendedName>
        <fullName evidence="6">NfeD-like C-terminal domain-containing protein</fullName>
    </recommendedName>
</protein>
<proteinExistence type="predicted"/>
<dbReference type="GO" id="GO:0005886">
    <property type="term" value="C:plasma membrane"/>
    <property type="evidence" value="ECO:0007669"/>
    <property type="project" value="TreeGrafter"/>
</dbReference>
<accession>A0A562SLS5</accession>
<name>A0A562SLS5_9HYPH</name>
<evidence type="ECO:0000256" key="5">
    <source>
        <dbReference type="SAM" id="Phobius"/>
    </source>
</evidence>
<gene>
    <name evidence="7" type="ORF">JM93_03629</name>
</gene>
<evidence type="ECO:0000256" key="2">
    <source>
        <dbReference type="ARBA" id="ARBA00022692"/>
    </source>
</evidence>